<gene>
    <name evidence="1" type="ORF">EGR_03142</name>
</gene>
<dbReference type="EMBL" id="APAU02000015">
    <property type="protein sequence ID" value="EUB62121.1"/>
    <property type="molecule type" value="Genomic_DNA"/>
</dbReference>
<dbReference type="Proteomes" id="UP000019149">
    <property type="component" value="Unassembled WGS sequence"/>
</dbReference>
<accession>W6ULV9</accession>
<dbReference type="KEGG" id="egl:EGR_03142"/>
<proteinExistence type="predicted"/>
<dbReference type="RefSeq" id="XP_024353317.1">
    <property type="nucleotide sequence ID" value="XM_024492391.1"/>
</dbReference>
<name>W6ULV9_ECHGR</name>
<dbReference type="GeneID" id="36338857"/>
<comment type="caution">
    <text evidence="1">The sequence shown here is derived from an EMBL/GenBank/DDBJ whole genome shotgun (WGS) entry which is preliminary data.</text>
</comment>
<organism evidence="1 2">
    <name type="scientific">Echinococcus granulosus</name>
    <name type="common">Hydatid tapeworm</name>
    <dbReference type="NCBI Taxonomy" id="6210"/>
    <lineage>
        <taxon>Eukaryota</taxon>
        <taxon>Metazoa</taxon>
        <taxon>Spiralia</taxon>
        <taxon>Lophotrochozoa</taxon>
        <taxon>Platyhelminthes</taxon>
        <taxon>Cestoda</taxon>
        <taxon>Eucestoda</taxon>
        <taxon>Cyclophyllidea</taxon>
        <taxon>Taeniidae</taxon>
        <taxon>Echinococcus</taxon>
        <taxon>Echinococcus granulosus group</taxon>
    </lineage>
</organism>
<protein>
    <submittedName>
        <fullName evidence="1">Uncharacterized protein</fullName>
    </submittedName>
</protein>
<sequence length="226" mass="24597">MSARGSRCDSQQFSRCAHTTNRAVATIRSRRRDCLPLQEMVKHHSSNVEGAHALPANSETQDHCTDDWDGDFGSVDRINTTATSSSLLHHNAGAASRPSVNSHAGRRITLHRTSSHHNTHLLSQHPLDDLAPYFAFLTLRKLRTTICGHICAGQYYLSTCTEHIPCTSGIRIDGSLPSLTSCSSRLDATVPNFIAVTMDKSADQTSSSSYSIHSVQDAASVPQSLE</sequence>
<dbReference type="CTD" id="36338857"/>
<evidence type="ECO:0000313" key="2">
    <source>
        <dbReference type="Proteomes" id="UP000019149"/>
    </source>
</evidence>
<evidence type="ECO:0000313" key="1">
    <source>
        <dbReference type="EMBL" id="EUB62121.1"/>
    </source>
</evidence>
<reference evidence="1 2" key="1">
    <citation type="journal article" date="2013" name="Nat. Genet.">
        <title>The genome of the hydatid tapeworm Echinococcus granulosus.</title>
        <authorList>
            <person name="Zheng H."/>
            <person name="Zhang W."/>
            <person name="Zhang L."/>
            <person name="Zhang Z."/>
            <person name="Li J."/>
            <person name="Lu G."/>
            <person name="Zhu Y."/>
            <person name="Wang Y."/>
            <person name="Huang Y."/>
            <person name="Liu J."/>
            <person name="Kang H."/>
            <person name="Chen J."/>
            <person name="Wang L."/>
            <person name="Chen A."/>
            <person name="Yu S."/>
            <person name="Gao Z."/>
            <person name="Jin L."/>
            <person name="Gu W."/>
            <person name="Wang Z."/>
            <person name="Zhao L."/>
            <person name="Shi B."/>
            <person name="Wen H."/>
            <person name="Lin R."/>
            <person name="Jones M.K."/>
            <person name="Brejova B."/>
            <person name="Vinar T."/>
            <person name="Zhao G."/>
            <person name="McManus D.P."/>
            <person name="Chen Z."/>
            <person name="Zhou Y."/>
            <person name="Wang S."/>
        </authorList>
    </citation>
    <scope>NUCLEOTIDE SEQUENCE [LARGE SCALE GENOMIC DNA]</scope>
</reference>
<keyword evidence="2" id="KW-1185">Reference proteome</keyword>
<dbReference type="AlphaFoldDB" id="W6ULV9"/>